<reference evidence="1 2" key="1">
    <citation type="journal article" date="2021" name="Int. J. Syst. Evol. Microbiol.">
        <title>Steroidobacter gossypii sp. nov., isolated from soil of cotton cropping field.</title>
        <authorList>
            <person name="Huang R."/>
            <person name="Yang S."/>
            <person name="Zhen C."/>
            <person name="Liu W."/>
        </authorList>
    </citation>
    <scope>NUCLEOTIDE SEQUENCE [LARGE SCALE GENOMIC DNA]</scope>
    <source>
        <strain evidence="1 2">S1-65</strain>
    </source>
</reference>
<sequence>MILELHPDIRIERLAIGREQAPLLVIDNFVAEPERLVSRAAKTQFGPGGRFYPGIRAKAPPSYEHFLATRLRPLLAEHFGMVCESLRLSMCHYSLVTTPPAELSLPQRLPHVDSFAPEGVATIHYLFKQNLGGTAFYRHRATGYEYLDESRRPAYSQALEAECGGLDRPAAEYINGDTAIFEQVARAESVFNRMLVYRRNSLHSGSIDRSFVPNPDPRTGRLSINSFIDPE</sequence>
<dbReference type="Proteomes" id="UP000661077">
    <property type="component" value="Unassembled WGS sequence"/>
</dbReference>
<gene>
    <name evidence="1" type="ORF">JM946_11815</name>
</gene>
<protein>
    <submittedName>
        <fullName evidence="1">Uncharacterized protein</fullName>
    </submittedName>
</protein>
<dbReference type="EMBL" id="JAEVLS010000002">
    <property type="protein sequence ID" value="MBM0105441.1"/>
    <property type="molecule type" value="Genomic_DNA"/>
</dbReference>
<comment type="caution">
    <text evidence="1">The sequence shown here is derived from an EMBL/GenBank/DDBJ whole genome shotgun (WGS) entry which is preliminary data.</text>
</comment>
<organism evidence="1 2">
    <name type="scientific">Steroidobacter gossypii</name>
    <dbReference type="NCBI Taxonomy" id="2805490"/>
    <lineage>
        <taxon>Bacteria</taxon>
        <taxon>Pseudomonadati</taxon>
        <taxon>Pseudomonadota</taxon>
        <taxon>Gammaproteobacteria</taxon>
        <taxon>Steroidobacterales</taxon>
        <taxon>Steroidobacteraceae</taxon>
        <taxon>Steroidobacter</taxon>
    </lineage>
</organism>
<accession>A0ABS1WWS8</accession>
<evidence type="ECO:0000313" key="1">
    <source>
        <dbReference type="EMBL" id="MBM0105441.1"/>
    </source>
</evidence>
<keyword evidence="2" id="KW-1185">Reference proteome</keyword>
<evidence type="ECO:0000313" key="2">
    <source>
        <dbReference type="Proteomes" id="UP000661077"/>
    </source>
</evidence>
<proteinExistence type="predicted"/>
<dbReference type="InterPro" id="IPR045617">
    <property type="entry name" value="DUF6445"/>
</dbReference>
<dbReference type="Pfam" id="PF20043">
    <property type="entry name" value="DUF6445"/>
    <property type="match status" value="1"/>
</dbReference>
<dbReference type="RefSeq" id="WP_203167481.1">
    <property type="nucleotide sequence ID" value="NZ_JAEVLS010000002.1"/>
</dbReference>
<name>A0ABS1WWS8_9GAMM</name>